<dbReference type="RefSeq" id="WP_187243026.1">
    <property type="nucleotide sequence ID" value="NZ_BAAAOK010000028.1"/>
</dbReference>
<keyword evidence="3" id="KW-1185">Reference proteome</keyword>
<feature type="region of interest" description="Disordered" evidence="1">
    <location>
        <begin position="22"/>
        <end position="73"/>
    </location>
</feature>
<name>A0ABR7LME5_9ACTN</name>
<sequence length="73" mass="8045">MTDDPAERERRIAAAIEAGQPIDLRTGDAGRDDPARGATWGADRTVPAGFASADRSAADRARPCDRRRRRIRR</sequence>
<organism evidence="2 3">
    <name type="scientific">Actinomadura alba</name>
    <dbReference type="NCBI Taxonomy" id="406431"/>
    <lineage>
        <taxon>Bacteria</taxon>
        <taxon>Bacillati</taxon>
        <taxon>Actinomycetota</taxon>
        <taxon>Actinomycetes</taxon>
        <taxon>Streptosporangiales</taxon>
        <taxon>Thermomonosporaceae</taxon>
        <taxon>Actinomadura</taxon>
    </lineage>
</organism>
<gene>
    <name evidence="2" type="ORF">HKK74_10995</name>
</gene>
<evidence type="ECO:0000256" key="1">
    <source>
        <dbReference type="SAM" id="MobiDB-lite"/>
    </source>
</evidence>
<reference evidence="2 3" key="1">
    <citation type="submission" date="2020-06" db="EMBL/GenBank/DDBJ databases">
        <title>Actinomadura xiongansis sp. nov., isolated from soil of Baiyangdian.</title>
        <authorList>
            <person name="Zhang X."/>
        </authorList>
    </citation>
    <scope>NUCLEOTIDE SEQUENCE [LARGE SCALE GENOMIC DNA]</scope>
    <source>
        <strain evidence="2 3">HBUM206468</strain>
    </source>
</reference>
<protein>
    <submittedName>
        <fullName evidence="2">Uncharacterized protein</fullName>
    </submittedName>
</protein>
<accession>A0ABR7LME5</accession>
<evidence type="ECO:0000313" key="3">
    <source>
        <dbReference type="Proteomes" id="UP000805614"/>
    </source>
</evidence>
<proteinExistence type="predicted"/>
<dbReference type="Proteomes" id="UP000805614">
    <property type="component" value="Unassembled WGS sequence"/>
</dbReference>
<comment type="caution">
    <text evidence="2">The sequence shown here is derived from an EMBL/GenBank/DDBJ whole genome shotgun (WGS) entry which is preliminary data.</text>
</comment>
<feature type="compositionally biased region" description="Basic and acidic residues" evidence="1">
    <location>
        <begin position="25"/>
        <end position="35"/>
    </location>
</feature>
<dbReference type="EMBL" id="JABVEC010000006">
    <property type="protein sequence ID" value="MBC6466021.1"/>
    <property type="molecule type" value="Genomic_DNA"/>
</dbReference>
<evidence type="ECO:0000313" key="2">
    <source>
        <dbReference type="EMBL" id="MBC6466021.1"/>
    </source>
</evidence>